<organism evidence="1 2">
    <name type="scientific">Microthlaspi erraticum</name>
    <dbReference type="NCBI Taxonomy" id="1685480"/>
    <lineage>
        <taxon>Eukaryota</taxon>
        <taxon>Viridiplantae</taxon>
        <taxon>Streptophyta</taxon>
        <taxon>Embryophyta</taxon>
        <taxon>Tracheophyta</taxon>
        <taxon>Spermatophyta</taxon>
        <taxon>Magnoliopsida</taxon>
        <taxon>eudicotyledons</taxon>
        <taxon>Gunneridae</taxon>
        <taxon>Pentapetalae</taxon>
        <taxon>rosids</taxon>
        <taxon>malvids</taxon>
        <taxon>Brassicales</taxon>
        <taxon>Brassicaceae</taxon>
        <taxon>Coluteocarpeae</taxon>
        <taxon>Microthlaspi</taxon>
    </lineage>
</organism>
<name>A0A6D2K485_9BRAS</name>
<evidence type="ECO:0008006" key="3">
    <source>
        <dbReference type="Google" id="ProtNLM"/>
    </source>
</evidence>
<dbReference type="Gene3D" id="3.30.70.330">
    <property type="match status" value="1"/>
</dbReference>
<dbReference type="EMBL" id="CACVBM020001296">
    <property type="protein sequence ID" value="CAA7044283.1"/>
    <property type="molecule type" value="Genomic_DNA"/>
</dbReference>
<dbReference type="OrthoDB" id="1085738at2759"/>
<comment type="caution">
    <text evidence="1">The sequence shown here is derived from an EMBL/GenBank/DDBJ whole genome shotgun (WGS) entry which is preliminary data.</text>
</comment>
<dbReference type="AlphaFoldDB" id="A0A6D2K485"/>
<gene>
    <name evidence="1" type="ORF">MERR_LOCUS31518</name>
</gene>
<keyword evidence="2" id="KW-1185">Reference proteome</keyword>
<dbReference type="InterPro" id="IPR035979">
    <property type="entry name" value="RBD_domain_sf"/>
</dbReference>
<dbReference type="Proteomes" id="UP000467841">
    <property type="component" value="Unassembled WGS sequence"/>
</dbReference>
<accession>A0A6D2K485</accession>
<dbReference type="GO" id="GO:0003676">
    <property type="term" value="F:nucleic acid binding"/>
    <property type="evidence" value="ECO:0007669"/>
    <property type="project" value="InterPro"/>
</dbReference>
<evidence type="ECO:0000313" key="1">
    <source>
        <dbReference type="EMBL" id="CAA7044283.1"/>
    </source>
</evidence>
<dbReference type="InterPro" id="IPR012677">
    <property type="entry name" value="Nucleotide-bd_a/b_plait_sf"/>
</dbReference>
<proteinExistence type="predicted"/>
<sequence length="196" mass="22358">MQLNGKCISEERKRRSRYVKRDRQSRKRVLIVAEGFDVSVPQGCTPRKHVFHLESELRDHFSSCGKIKSVCIPHPYYSSTIKSHAYIEILGQGAKEKALQLSGSEMNRHKLIVTAPLLPLKRTLREDLKSAKSDRFGRSKMIIVKRYDTSLPRKIIKSALSNKFSSCGEVLEVDLLYPHKRKPDNTKFVASSSTNS</sequence>
<dbReference type="SUPFAM" id="SSF54928">
    <property type="entry name" value="RNA-binding domain, RBD"/>
    <property type="match status" value="1"/>
</dbReference>
<protein>
    <recommendedName>
        <fullName evidence="3">RRM domain-containing protein</fullName>
    </recommendedName>
</protein>
<reference evidence="1" key="1">
    <citation type="submission" date="2020-01" db="EMBL/GenBank/DDBJ databases">
        <authorList>
            <person name="Mishra B."/>
        </authorList>
    </citation>
    <scope>NUCLEOTIDE SEQUENCE [LARGE SCALE GENOMIC DNA]</scope>
</reference>
<evidence type="ECO:0000313" key="2">
    <source>
        <dbReference type="Proteomes" id="UP000467841"/>
    </source>
</evidence>